<evidence type="ECO:0000256" key="1">
    <source>
        <dbReference type="SAM" id="MobiDB-lite"/>
    </source>
</evidence>
<feature type="transmembrane region" description="Helical" evidence="2">
    <location>
        <begin position="81"/>
        <end position="98"/>
    </location>
</feature>
<dbReference type="EMBL" id="CP008944">
    <property type="protein sequence ID" value="AIG64465.1"/>
    <property type="molecule type" value="Genomic_DNA"/>
</dbReference>
<sequence>MNQPRRSWLDGPAIPSEFDPEGKQSAYPGQLLGLPKDGPRSMASVTRRAGGVFIDWIICWILAAFTNMFTDAMPSTPTLCYLYFFILGFVSVLFFARTPGQAVLGMGVARIDAPSQQVGLWRSAVRVLMTGTIFLAAMVDADGRGVHDRVTQTVVIRG</sequence>
<reference evidence="3 4" key="1">
    <citation type="submission" date="2014-07" db="EMBL/GenBank/DDBJ databases">
        <title>Complete genome sequence of Corynebacterium atypicum DSM 44849: identifiction of the mycolic acid biosynthesis genes.</title>
        <authorList>
            <person name="Tippelt A."/>
            <person name="Mollmann S."/>
            <person name="Albersmeier A."/>
            <person name="Jaenicke S."/>
            <person name="Ruckert C."/>
            <person name="Tauch A."/>
        </authorList>
    </citation>
    <scope>NUCLEOTIDE SEQUENCE [LARGE SCALE GENOMIC DNA]</scope>
    <source>
        <strain evidence="3 4">R2070</strain>
    </source>
</reference>
<dbReference type="InterPro" id="IPR016795">
    <property type="entry name" value="UCP021697"/>
</dbReference>
<keyword evidence="2" id="KW-0472">Membrane</keyword>
<gene>
    <name evidence="3" type="ORF">CATYP_07555</name>
</gene>
<proteinExistence type="predicted"/>
<feature type="region of interest" description="Disordered" evidence="1">
    <location>
        <begin position="1"/>
        <end position="22"/>
    </location>
</feature>
<dbReference type="PANTHER" id="PTHR36115:SF6">
    <property type="entry name" value="PROLINE-RICH ANTIGEN HOMOLOG"/>
    <property type="match status" value="1"/>
</dbReference>
<organism evidence="3 4">
    <name type="scientific">Corynebacterium atypicum</name>
    <dbReference type="NCBI Taxonomy" id="191610"/>
    <lineage>
        <taxon>Bacteria</taxon>
        <taxon>Bacillati</taxon>
        <taxon>Actinomycetota</taxon>
        <taxon>Actinomycetes</taxon>
        <taxon>Mycobacteriales</taxon>
        <taxon>Corynebacteriaceae</taxon>
        <taxon>Corynebacterium</taxon>
    </lineage>
</organism>
<evidence type="ECO:0000256" key="2">
    <source>
        <dbReference type="SAM" id="Phobius"/>
    </source>
</evidence>
<dbReference type="Proteomes" id="UP000028504">
    <property type="component" value="Chromosome"/>
</dbReference>
<keyword evidence="2" id="KW-1133">Transmembrane helix</keyword>
<accession>A0ABN4DDD4</accession>
<feature type="transmembrane region" description="Helical" evidence="2">
    <location>
        <begin position="49"/>
        <end position="69"/>
    </location>
</feature>
<dbReference type="PANTHER" id="PTHR36115">
    <property type="entry name" value="PROLINE-RICH ANTIGEN HOMOLOG-RELATED"/>
    <property type="match status" value="1"/>
</dbReference>
<keyword evidence="2" id="KW-0812">Transmembrane</keyword>
<dbReference type="RefSeq" id="WP_038606211.1">
    <property type="nucleotide sequence ID" value="NZ_CP008944.1"/>
</dbReference>
<name>A0ABN4DDD4_9CORY</name>
<evidence type="ECO:0000313" key="4">
    <source>
        <dbReference type="Proteomes" id="UP000028504"/>
    </source>
</evidence>
<dbReference type="InterPro" id="IPR051791">
    <property type="entry name" value="Pra-immunoreactive"/>
</dbReference>
<protein>
    <submittedName>
        <fullName evidence="3">Membrane protein</fullName>
    </submittedName>
</protein>
<keyword evidence="4" id="KW-1185">Reference proteome</keyword>
<evidence type="ECO:0000313" key="3">
    <source>
        <dbReference type="EMBL" id="AIG64465.1"/>
    </source>
</evidence>
<dbReference type="PIRSF" id="PIRSF021697">
    <property type="entry name" value="UCP021697"/>
    <property type="match status" value="1"/>
</dbReference>